<sequence>MNIEFELQGFDDIIKQLEGLADSIEMENIDRKIITQVAEKVKNDIKPKIPKSKENGKSGKKGYRPSGHFADNIPQSNIKKKKGSMYITIGEENENGEYFYWTFKEFGTSKMPPCPVFGEAREQAQKQLDEQGIVEYSRLLQQKLDGR</sequence>
<feature type="compositionally biased region" description="Basic and acidic residues" evidence="1">
    <location>
        <begin position="45"/>
        <end position="57"/>
    </location>
</feature>
<accession>A0A6B4JKC9</accession>
<dbReference type="NCBIfam" id="TIGR01725">
    <property type="entry name" value="phge_HK97_gp10"/>
    <property type="match status" value="1"/>
</dbReference>
<gene>
    <name evidence="2" type="ORF">FDG31_03395</name>
</gene>
<evidence type="ECO:0000313" key="3">
    <source>
        <dbReference type="Proteomes" id="UP000486903"/>
    </source>
</evidence>
<evidence type="ECO:0000313" key="2">
    <source>
        <dbReference type="EMBL" id="NFV25217.1"/>
    </source>
</evidence>
<evidence type="ECO:0008006" key="4">
    <source>
        <dbReference type="Google" id="ProtNLM"/>
    </source>
</evidence>
<feature type="region of interest" description="Disordered" evidence="1">
    <location>
        <begin position="45"/>
        <end position="76"/>
    </location>
</feature>
<organism evidence="2 3">
    <name type="scientific">Clostridium botulinum</name>
    <dbReference type="NCBI Taxonomy" id="1491"/>
    <lineage>
        <taxon>Bacteria</taxon>
        <taxon>Bacillati</taxon>
        <taxon>Bacillota</taxon>
        <taxon>Clostridia</taxon>
        <taxon>Eubacteriales</taxon>
        <taxon>Clostridiaceae</taxon>
        <taxon>Clostridium</taxon>
    </lineage>
</organism>
<name>A0A6B4JKC9_CLOBO</name>
<dbReference type="InterPro" id="IPR010064">
    <property type="entry name" value="HK97-gp10_tail"/>
</dbReference>
<dbReference type="Proteomes" id="UP000486903">
    <property type="component" value="Unassembled WGS sequence"/>
</dbReference>
<reference evidence="2 3" key="1">
    <citation type="submission" date="2019-04" db="EMBL/GenBank/DDBJ databases">
        <title>Genome sequencing of Clostridium botulinum Groups I-IV and Clostridium butyricum.</title>
        <authorList>
            <person name="Brunt J."/>
            <person name="Van Vliet A.H.M."/>
            <person name="Stringer S.C."/>
            <person name="Carter A.T."/>
            <person name="Peck M.W."/>
        </authorList>
    </citation>
    <scope>NUCLEOTIDE SEQUENCE [LARGE SCALE GENOMIC DNA]</scope>
    <source>
        <strain evidence="2 3">BL81</strain>
    </source>
</reference>
<dbReference type="AlphaFoldDB" id="A0A6B4JKC9"/>
<comment type="caution">
    <text evidence="2">The sequence shown here is derived from an EMBL/GenBank/DDBJ whole genome shotgun (WGS) entry which is preliminary data.</text>
</comment>
<dbReference type="EMBL" id="SXFB01000002">
    <property type="protein sequence ID" value="NFV25217.1"/>
    <property type="molecule type" value="Genomic_DNA"/>
</dbReference>
<proteinExistence type="predicted"/>
<dbReference type="Pfam" id="PF04883">
    <property type="entry name" value="HK97-gp10_like"/>
    <property type="match status" value="1"/>
</dbReference>
<evidence type="ECO:0000256" key="1">
    <source>
        <dbReference type="SAM" id="MobiDB-lite"/>
    </source>
</evidence>
<protein>
    <recommendedName>
        <fullName evidence="4">HK97 gp10 family phage protein</fullName>
    </recommendedName>
</protein>
<dbReference type="RefSeq" id="WP_003371529.1">
    <property type="nucleotide sequence ID" value="NZ_JACBBA010000002.1"/>
</dbReference>